<keyword evidence="6" id="KW-1185">Reference proteome</keyword>
<evidence type="ECO:0000313" key="6">
    <source>
        <dbReference type="Proteomes" id="UP001591681"/>
    </source>
</evidence>
<accession>A0ABD1K154</accession>
<comment type="caution">
    <text evidence="5">The sequence shown here is derived from an EMBL/GenBank/DDBJ whole genome shotgun (WGS) entry which is preliminary data.</text>
</comment>
<protein>
    <recommendedName>
        <fullName evidence="4">Disease resistance R13L4/SHOC-2-like LRR domain-containing protein</fullName>
    </recommendedName>
</protein>
<dbReference type="EMBL" id="JBHFQA010000010">
    <property type="protein sequence ID" value="KAL2092874.1"/>
    <property type="molecule type" value="Genomic_DNA"/>
</dbReference>
<dbReference type="PANTHER" id="PTHR48051">
    <property type="match status" value="1"/>
</dbReference>
<dbReference type="InterPro" id="IPR050216">
    <property type="entry name" value="LRR_domain-containing"/>
</dbReference>
<dbReference type="PROSITE" id="PS51450">
    <property type="entry name" value="LRR"/>
    <property type="match status" value="2"/>
</dbReference>
<evidence type="ECO:0000259" key="4">
    <source>
        <dbReference type="Pfam" id="PF23598"/>
    </source>
</evidence>
<dbReference type="Proteomes" id="UP001591681">
    <property type="component" value="Unassembled WGS sequence"/>
</dbReference>
<evidence type="ECO:0000256" key="1">
    <source>
        <dbReference type="ARBA" id="ARBA00022614"/>
    </source>
</evidence>
<evidence type="ECO:0000256" key="3">
    <source>
        <dbReference type="SAM" id="MobiDB-lite"/>
    </source>
</evidence>
<dbReference type="Gene3D" id="3.80.10.10">
    <property type="entry name" value="Ribonuclease Inhibitor"/>
    <property type="match status" value="1"/>
</dbReference>
<dbReference type="PANTHER" id="PTHR48051:SF16">
    <property type="entry name" value="LEUCINE-RICH REPEAT-CONTAINING PROTEIN 2"/>
    <property type="match status" value="1"/>
</dbReference>
<evidence type="ECO:0000256" key="2">
    <source>
        <dbReference type="ARBA" id="ARBA00022737"/>
    </source>
</evidence>
<dbReference type="Pfam" id="PF23598">
    <property type="entry name" value="LRR_14"/>
    <property type="match status" value="1"/>
</dbReference>
<proteinExistence type="predicted"/>
<feature type="domain" description="Disease resistance R13L4/SHOC-2-like LRR" evidence="4">
    <location>
        <begin position="189"/>
        <end position="292"/>
    </location>
</feature>
<feature type="compositionally biased region" description="Polar residues" evidence="3">
    <location>
        <begin position="1"/>
        <end position="13"/>
    </location>
</feature>
<dbReference type="SMART" id="SM00369">
    <property type="entry name" value="LRR_TYP"/>
    <property type="match status" value="3"/>
</dbReference>
<sequence length="440" mass="51163">MGVGEGTTSCVNNKQHRQKHGRQLTDYTGELTMKFRMETAAVHGLSEIRSMWESRMEKSQQTGVMMKLESKVDIPVYDLSLIRDVWETRVKKHKVRQRKEQERLAKSALQRVNQQWQYRIACRKMKSTEMTELQHYLERSSLREVTIEPYLEEPVEGQTTDSGLEVEEKRFIFELNGDKWKEVPASLFEMTYLREWHIMGTRILKIPEFIGMFQDMRVLDIPKNCIDKLPPEIGKLTKLKELNASYNKLSEIPPELGDCENLERLELTSNHNLMELPFELSNLKKLVHLDIAENKFIGIPICVLRMSSLQWLDISNNGLKDLPEDIDRLQELTTLFIHKNKLTYLPMSMGSMETLTMIVVTGDELTCMPSKLVESPALKFIRLYENPVAQEKPEQERGNVEQQLLPDDSEKEFLQTYIDSLKDRDTAPTYTTKVSLSCLL</sequence>
<feature type="region of interest" description="Disordered" evidence="3">
    <location>
        <begin position="1"/>
        <end position="24"/>
    </location>
</feature>
<gene>
    <name evidence="5" type="ORF">ACEWY4_012672</name>
</gene>
<keyword evidence="1" id="KW-0433">Leucine-rich repeat</keyword>
<dbReference type="Pfam" id="PF00560">
    <property type="entry name" value="LRR_1"/>
    <property type="match status" value="1"/>
</dbReference>
<dbReference type="InterPro" id="IPR032675">
    <property type="entry name" value="LRR_dom_sf"/>
</dbReference>
<name>A0ABD1K154_9TELE</name>
<dbReference type="AlphaFoldDB" id="A0ABD1K154"/>
<dbReference type="InterPro" id="IPR001611">
    <property type="entry name" value="Leu-rich_rpt"/>
</dbReference>
<evidence type="ECO:0000313" key="5">
    <source>
        <dbReference type="EMBL" id="KAL2092874.1"/>
    </source>
</evidence>
<keyword evidence="2" id="KW-0677">Repeat</keyword>
<dbReference type="InterPro" id="IPR003591">
    <property type="entry name" value="Leu-rich_rpt_typical-subtyp"/>
</dbReference>
<dbReference type="InterPro" id="IPR055414">
    <property type="entry name" value="LRR_R13L4/SHOC2-like"/>
</dbReference>
<dbReference type="SUPFAM" id="SSF52058">
    <property type="entry name" value="L domain-like"/>
    <property type="match status" value="1"/>
</dbReference>
<reference evidence="5 6" key="1">
    <citation type="submission" date="2024-09" db="EMBL/GenBank/DDBJ databases">
        <title>A chromosome-level genome assembly of Gray's grenadier anchovy, Coilia grayii.</title>
        <authorList>
            <person name="Fu Z."/>
        </authorList>
    </citation>
    <scope>NUCLEOTIDE SEQUENCE [LARGE SCALE GENOMIC DNA]</scope>
    <source>
        <strain evidence="5">G4</strain>
        <tissue evidence="5">Muscle</tissue>
    </source>
</reference>
<organism evidence="5 6">
    <name type="scientific">Coilia grayii</name>
    <name type="common">Gray's grenadier anchovy</name>
    <dbReference type="NCBI Taxonomy" id="363190"/>
    <lineage>
        <taxon>Eukaryota</taxon>
        <taxon>Metazoa</taxon>
        <taxon>Chordata</taxon>
        <taxon>Craniata</taxon>
        <taxon>Vertebrata</taxon>
        <taxon>Euteleostomi</taxon>
        <taxon>Actinopterygii</taxon>
        <taxon>Neopterygii</taxon>
        <taxon>Teleostei</taxon>
        <taxon>Clupei</taxon>
        <taxon>Clupeiformes</taxon>
        <taxon>Clupeoidei</taxon>
        <taxon>Engraulidae</taxon>
        <taxon>Coilinae</taxon>
        <taxon>Coilia</taxon>
    </lineage>
</organism>
<dbReference type="SMART" id="SM00364">
    <property type="entry name" value="LRR_BAC"/>
    <property type="match status" value="3"/>
</dbReference>